<dbReference type="Pfam" id="PF07732">
    <property type="entry name" value="Cu-oxidase_3"/>
    <property type="match status" value="1"/>
</dbReference>
<evidence type="ECO:0000256" key="1">
    <source>
        <dbReference type="ARBA" id="ARBA00011245"/>
    </source>
</evidence>
<dbReference type="GO" id="GO:0005507">
    <property type="term" value="F:copper ion binding"/>
    <property type="evidence" value="ECO:0007669"/>
    <property type="project" value="InterPro"/>
</dbReference>
<dbReference type="EMBL" id="WJJP01000603">
    <property type="protein sequence ID" value="MBD3326576.1"/>
    <property type="molecule type" value="Genomic_DNA"/>
</dbReference>
<evidence type="ECO:0000259" key="10">
    <source>
        <dbReference type="Pfam" id="PF07732"/>
    </source>
</evidence>
<evidence type="ECO:0000256" key="8">
    <source>
        <dbReference type="ARBA" id="ARBA00048092"/>
    </source>
</evidence>
<dbReference type="GO" id="GO:0016491">
    <property type="term" value="F:oxidoreductase activity"/>
    <property type="evidence" value="ECO:0007669"/>
    <property type="project" value="UniProtKB-KW"/>
</dbReference>
<dbReference type="InterPro" id="IPR045087">
    <property type="entry name" value="Cu-oxidase_fam"/>
</dbReference>
<dbReference type="PANTHER" id="PTHR48267">
    <property type="entry name" value="CUPREDOXIN SUPERFAMILY PROTEIN"/>
    <property type="match status" value="1"/>
</dbReference>
<evidence type="ECO:0000256" key="6">
    <source>
        <dbReference type="ARBA" id="ARBA00042896"/>
    </source>
</evidence>
<accession>A0A9D5JZD5</accession>
<comment type="caution">
    <text evidence="11">The sequence shown here is derived from an EMBL/GenBank/DDBJ whole genome shotgun (WGS) entry which is preliminary data.</text>
</comment>
<proteinExistence type="predicted"/>
<keyword evidence="3" id="KW-0560">Oxidoreductase</keyword>
<dbReference type="EC" id="1.16.3.4" evidence="4"/>
<organism evidence="11 12">
    <name type="scientific">candidate division KSB3 bacterium</name>
    <dbReference type="NCBI Taxonomy" id="2044937"/>
    <lineage>
        <taxon>Bacteria</taxon>
        <taxon>candidate division KSB3</taxon>
    </lineage>
</organism>
<evidence type="ECO:0000259" key="9">
    <source>
        <dbReference type="Pfam" id="PF07731"/>
    </source>
</evidence>
<dbReference type="Pfam" id="PF07731">
    <property type="entry name" value="Cu-oxidase_2"/>
    <property type="match status" value="1"/>
</dbReference>
<protein>
    <recommendedName>
        <fullName evidence="5">Multicopper oxidase CueO</fullName>
        <ecNumber evidence="4">1.16.3.4</ecNumber>
    </recommendedName>
    <alternativeName>
        <fullName evidence="6">Copper efflux oxidase</fullName>
    </alternativeName>
    <alternativeName>
        <fullName evidence="7">Cuprous oxidase</fullName>
    </alternativeName>
</protein>
<dbReference type="CDD" id="cd13852">
    <property type="entry name" value="CuRO_1_McoP_like"/>
    <property type="match status" value="1"/>
</dbReference>
<dbReference type="PROSITE" id="PS00080">
    <property type="entry name" value="MULTICOPPER_OXIDASE2"/>
    <property type="match status" value="1"/>
</dbReference>
<dbReference type="SUPFAM" id="SSF49503">
    <property type="entry name" value="Cupredoxins"/>
    <property type="match status" value="3"/>
</dbReference>
<dbReference type="InterPro" id="IPR006311">
    <property type="entry name" value="TAT_signal"/>
</dbReference>
<evidence type="ECO:0000313" key="12">
    <source>
        <dbReference type="Proteomes" id="UP000649604"/>
    </source>
</evidence>
<gene>
    <name evidence="11" type="ORF">GF339_18475</name>
</gene>
<evidence type="ECO:0000256" key="5">
    <source>
        <dbReference type="ARBA" id="ARBA00041027"/>
    </source>
</evidence>
<feature type="domain" description="Plastocyanin-like" evidence="9">
    <location>
        <begin position="397"/>
        <end position="520"/>
    </location>
</feature>
<comment type="catalytic activity">
    <reaction evidence="8">
        <text>4 Cu(+) + O2 + 4 H(+) = 4 Cu(2+) + 2 H2O</text>
        <dbReference type="Rhea" id="RHEA:30083"/>
        <dbReference type="ChEBI" id="CHEBI:15377"/>
        <dbReference type="ChEBI" id="CHEBI:15378"/>
        <dbReference type="ChEBI" id="CHEBI:15379"/>
        <dbReference type="ChEBI" id="CHEBI:29036"/>
        <dbReference type="ChEBI" id="CHEBI:49552"/>
        <dbReference type="EC" id="1.16.3.4"/>
    </reaction>
    <physiologicalReaction direction="left-to-right" evidence="8">
        <dbReference type="Rhea" id="RHEA:30084"/>
    </physiologicalReaction>
</comment>
<evidence type="ECO:0000256" key="2">
    <source>
        <dbReference type="ARBA" id="ARBA00022723"/>
    </source>
</evidence>
<dbReference type="InterPro" id="IPR002355">
    <property type="entry name" value="Cu_oxidase_Cu_BS"/>
</dbReference>
<comment type="subunit">
    <text evidence="1">Monomer.</text>
</comment>
<dbReference type="Proteomes" id="UP000649604">
    <property type="component" value="Unassembled WGS sequence"/>
</dbReference>
<keyword evidence="2" id="KW-0479">Metal-binding</keyword>
<dbReference type="Gene3D" id="2.60.40.420">
    <property type="entry name" value="Cupredoxins - blue copper proteins"/>
    <property type="match status" value="3"/>
</dbReference>
<dbReference type="PROSITE" id="PS51318">
    <property type="entry name" value="TAT"/>
    <property type="match status" value="1"/>
</dbReference>
<sequence length="523" mass="58840">MKTHSRRNFMKMCLLSGAAVGGLLPRSTWAQSRRHPMRPPRTADPRFEPDVEIQLTATHTKLPILNNTEPTDVWSYQGQLLRGAAWQLTEHPQTFLGPTIRVKRGQRVRIFFTNAIPDVSIIHWHGLHVPESADGHPRYVIPQGETYVYEFEVLNRAGTYWYHPHPHGLTGPQVYYGLAGLFLVEDDEEAALQLPSGEFEIPFVIQDRRFDRAGALRYLNSPMERMQGFLGETILVNGQPDASFSVKTAHYRLRLVNGSNSRIYKLYLTNGAPFRVIGTDGGLLQTPVTRPYLVLGPAERADVILDFSQTAVGSSVQVRSMPFDGGGVGRGMGMMGRGRGMMRGRGTPTLTNGGEDLKIAEFRVTTAIQETFQLPHTLATIPPLQAHDAINATNPRRFVFAMHMMTPTINGRTFEMEAVAPDETVSLDTTEVWEISNSGPMPMPHPVHIHGLQFRILGRRGFPAEFREGYVDAGWKDSVLLMPGETARLLLRFEDFTGLYLYHCHNLEHEDLGMMRNYRIVQN</sequence>
<dbReference type="InterPro" id="IPR008972">
    <property type="entry name" value="Cupredoxin"/>
</dbReference>
<feature type="domain" description="Plastocyanin-like" evidence="10">
    <location>
        <begin position="93"/>
        <end position="188"/>
    </location>
</feature>
<evidence type="ECO:0000313" key="11">
    <source>
        <dbReference type="EMBL" id="MBD3326576.1"/>
    </source>
</evidence>
<evidence type="ECO:0000256" key="3">
    <source>
        <dbReference type="ARBA" id="ARBA00023002"/>
    </source>
</evidence>
<reference evidence="11" key="1">
    <citation type="submission" date="2019-11" db="EMBL/GenBank/DDBJ databases">
        <title>Microbial mats filling the niche in hypersaline microbial mats.</title>
        <authorList>
            <person name="Wong H.L."/>
            <person name="Macleod F.I."/>
            <person name="White R.A. III"/>
            <person name="Burns B.P."/>
        </authorList>
    </citation>
    <scope>NUCLEOTIDE SEQUENCE</scope>
    <source>
        <strain evidence="11">Rbin_158</strain>
    </source>
</reference>
<evidence type="ECO:0000256" key="4">
    <source>
        <dbReference type="ARBA" id="ARBA00038978"/>
    </source>
</evidence>
<dbReference type="PANTHER" id="PTHR48267:SF1">
    <property type="entry name" value="BILIRUBIN OXIDASE"/>
    <property type="match status" value="1"/>
</dbReference>
<dbReference type="InterPro" id="IPR011707">
    <property type="entry name" value="Cu-oxidase-like_N"/>
</dbReference>
<dbReference type="InterPro" id="IPR011706">
    <property type="entry name" value="Cu-oxidase_C"/>
</dbReference>
<dbReference type="InterPro" id="IPR019546">
    <property type="entry name" value="TAT_signal_bac_arc"/>
</dbReference>
<name>A0A9D5JZD5_9BACT</name>
<evidence type="ECO:0000256" key="7">
    <source>
        <dbReference type="ARBA" id="ARBA00043090"/>
    </source>
</evidence>
<dbReference type="NCBIfam" id="TIGR01409">
    <property type="entry name" value="TAT_signal_seq"/>
    <property type="match status" value="1"/>
</dbReference>
<dbReference type="AlphaFoldDB" id="A0A9D5JZD5"/>